<sequence>MPQPSPKARRQYDANLWHSLKASYVNNLHQTIHWSPTLHTFSSSLSFFHSFPVLQKFPFRWNFKSLCKFGDGLFYLILDSFKTQITQIDQKRFCPPSNNSTSVCWRKGQICFKLLHCPARALVLIMEKSFLRKMFQRFEIVLLEG</sequence>
<dbReference type="CTD" id="36346577"/>
<dbReference type="RefSeq" id="XP_024345474.1">
    <property type="nucleotide sequence ID" value="XM_024500111.1"/>
</dbReference>
<dbReference type="Proteomes" id="UP000019149">
    <property type="component" value="Unassembled WGS sequence"/>
</dbReference>
<protein>
    <submittedName>
        <fullName evidence="1">Uncharacterized protein</fullName>
    </submittedName>
</protein>
<keyword evidence="2" id="KW-1185">Reference proteome</keyword>
<dbReference type="KEGG" id="egl:EGR_10862"/>
<dbReference type="EMBL" id="APAU02000287">
    <property type="protein sequence ID" value="EUB54278.1"/>
    <property type="molecule type" value="Genomic_DNA"/>
</dbReference>
<dbReference type="AlphaFoldDB" id="W6TZV1"/>
<accession>W6TZV1</accession>
<name>W6TZV1_ECHGR</name>
<organism evidence="1 2">
    <name type="scientific">Echinococcus granulosus</name>
    <name type="common">Hydatid tapeworm</name>
    <dbReference type="NCBI Taxonomy" id="6210"/>
    <lineage>
        <taxon>Eukaryota</taxon>
        <taxon>Metazoa</taxon>
        <taxon>Spiralia</taxon>
        <taxon>Lophotrochozoa</taxon>
        <taxon>Platyhelminthes</taxon>
        <taxon>Cestoda</taxon>
        <taxon>Eucestoda</taxon>
        <taxon>Cyclophyllidea</taxon>
        <taxon>Taeniidae</taxon>
        <taxon>Echinococcus</taxon>
        <taxon>Echinococcus granulosus group</taxon>
    </lineage>
</organism>
<gene>
    <name evidence="1" type="ORF">EGR_10862</name>
</gene>
<reference evidence="1 2" key="1">
    <citation type="journal article" date="2013" name="Nat. Genet.">
        <title>The genome of the hydatid tapeworm Echinococcus granulosus.</title>
        <authorList>
            <person name="Zheng H."/>
            <person name="Zhang W."/>
            <person name="Zhang L."/>
            <person name="Zhang Z."/>
            <person name="Li J."/>
            <person name="Lu G."/>
            <person name="Zhu Y."/>
            <person name="Wang Y."/>
            <person name="Huang Y."/>
            <person name="Liu J."/>
            <person name="Kang H."/>
            <person name="Chen J."/>
            <person name="Wang L."/>
            <person name="Chen A."/>
            <person name="Yu S."/>
            <person name="Gao Z."/>
            <person name="Jin L."/>
            <person name="Gu W."/>
            <person name="Wang Z."/>
            <person name="Zhao L."/>
            <person name="Shi B."/>
            <person name="Wen H."/>
            <person name="Lin R."/>
            <person name="Jones M.K."/>
            <person name="Brejova B."/>
            <person name="Vinar T."/>
            <person name="Zhao G."/>
            <person name="McManus D.P."/>
            <person name="Chen Z."/>
            <person name="Zhou Y."/>
            <person name="Wang S."/>
        </authorList>
    </citation>
    <scope>NUCLEOTIDE SEQUENCE [LARGE SCALE GENOMIC DNA]</scope>
</reference>
<evidence type="ECO:0000313" key="2">
    <source>
        <dbReference type="Proteomes" id="UP000019149"/>
    </source>
</evidence>
<comment type="caution">
    <text evidence="1">The sequence shown here is derived from an EMBL/GenBank/DDBJ whole genome shotgun (WGS) entry which is preliminary data.</text>
</comment>
<proteinExistence type="predicted"/>
<dbReference type="GeneID" id="36346577"/>
<evidence type="ECO:0000313" key="1">
    <source>
        <dbReference type="EMBL" id="EUB54278.1"/>
    </source>
</evidence>